<comment type="caution">
    <text evidence="1">The sequence shown here is derived from an EMBL/GenBank/DDBJ whole genome shotgun (WGS) entry which is preliminary data.</text>
</comment>
<organism evidence="1 2">
    <name type="scientific">Vallitalea maricola</name>
    <dbReference type="NCBI Taxonomy" id="3074433"/>
    <lineage>
        <taxon>Bacteria</taxon>
        <taxon>Bacillati</taxon>
        <taxon>Bacillota</taxon>
        <taxon>Clostridia</taxon>
        <taxon>Lachnospirales</taxon>
        <taxon>Vallitaleaceae</taxon>
        <taxon>Vallitalea</taxon>
    </lineage>
</organism>
<accession>A0ACB5UHK5</accession>
<proteinExistence type="predicted"/>
<reference evidence="1" key="1">
    <citation type="submission" date="2023-09" db="EMBL/GenBank/DDBJ databases">
        <title>Vallitalea sediminicola and Vallitalea maricola sp. nov., anaerobic bacteria isolated from marine sediment.</title>
        <authorList>
            <person name="Hirano S."/>
            <person name="Maeda A."/>
            <person name="Terahara T."/>
            <person name="Mori K."/>
            <person name="Hamada M."/>
            <person name="Matsumoto R."/>
            <person name="Kobayashi T."/>
        </authorList>
    </citation>
    <scope>NUCLEOTIDE SEQUENCE</scope>
    <source>
        <strain evidence="1">AN17-2</strain>
    </source>
</reference>
<protein>
    <submittedName>
        <fullName evidence="1">Zinc-binding alcohol dehydrogenase family protein</fullName>
    </submittedName>
</protein>
<evidence type="ECO:0000313" key="2">
    <source>
        <dbReference type="Proteomes" id="UP001374599"/>
    </source>
</evidence>
<keyword evidence="2" id="KW-1185">Reference proteome</keyword>
<gene>
    <name evidence="1" type="ORF">AN2V17_11710</name>
</gene>
<dbReference type="EMBL" id="BTPU01000018">
    <property type="protein sequence ID" value="GMQ61941.1"/>
    <property type="molecule type" value="Genomic_DNA"/>
</dbReference>
<name>A0ACB5UHK5_9FIRM</name>
<dbReference type="Proteomes" id="UP001374599">
    <property type="component" value="Unassembled WGS sequence"/>
</dbReference>
<evidence type="ECO:0000313" key="1">
    <source>
        <dbReference type="EMBL" id="GMQ61941.1"/>
    </source>
</evidence>
<sequence>MFSIKVVEPYQTLVVDEPIPVISNPDEVLIKVTSGGICGSDIGIWNGTNALATYPRIIGHEFGGIIKGLGDGVKDFKVGDKVAVDPVVSCGSCYACTHDNHNVCDKLEVIGVHRDGGFREYITVNKSNVHLLKQEFDVSLLSLVEPYSIGYEINERGRTKKGENVLILGAGPIGITTMQVAKMKGANVIITDILPKRLDKAKEMGADFTVLVTNQDLNKEIKKTTGNDGIHVIVDTVCVPKTFEQCIQLADPGTRVVVIGLKNEPSNIKMVDITKKGIEIIGSRLNKKRFDDVIKGFESGQLHPEQLMTHQFDYTQILDALELITQHPEEVLKVVINF</sequence>